<reference evidence="1" key="1">
    <citation type="submission" date="2016-07" db="EMBL/GenBank/DDBJ databases">
        <title>Microvirga ossetica sp. nov. a new species of rhizobia isolated from root nodules of the legume species Vicia alpestris Steven originated from North Ossetia region in the Caucasus.</title>
        <authorList>
            <person name="Safronova V.I."/>
            <person name="Kuznetsova I.G."/>
            <person name="Sazanova A.L."/>
            <person name="Belimov A."/>
            <person name="Andronov E."/>
            <person name="Osledkin Y.S."/>
            <person name="Onishchuk O.P."/>
            <person name="Kurchak O.N."/>
            <person name="Shaposhnikov A.I."/>
            <person name="Willems A."/>
            <person name="Tikhonovich I.A."/>
        </authorList>
    </citation>
    <scope>NUCLEOTIDE SEQUENCE [LARGE SCALE GENOMIC DNA]</scope>
    <source>
        <strain evidence="1">V5/3M</strain>
        <plasmid evidence="1">unnamed1</plasmid>
    </source>
</reference>
<dbReference type="EMBL" id="CP016617">
    <property type="protein sequence ID" value="ANY83059.1"/>
    <property type="molecule type" value="Genomic_DNA"/>
</dbReference>
<organism evidence="1">
    <name type="scientific">Microvirga ossetica</name>
    <dbReference type="NCBI Taxonomy" id="1882682"/>
    <lineage>
        <taxon>Bacteria</taxon>
        <taxon>Pseudomonadati</taxon>
        <taxon>Pseudomonadota</taxon>
        <taxon>Alphaproteobacteria</taxon>
        <taxon>Hyphomicrobiales</taxon>
        <taxon>Methylobacteriaceae</taxon>
        <taxon>Microvirga</taxon>
    </lineage>
</organism>
<gene>
    <name evidence="1" type="ORF">BB934_33160</name>
</gene>
<accession>A0A1B2ESX8</accession>
<sequence>MAQFPIMKTLANIAVTQVDGEYRIRIEDETGDTAVYRAVPDQVVELADMLDDLLPDESEKETAG</sequence>
<dbReference type="OrthoDB" id="9902806at2"/>
<evidence type="ECO:0000313" key="1">
    <source>
        <dbReference type="EMBL" id="ANY83059.1"/>
    </source>
</evidence>
<name>A0A1B2ESX8_9HYPH</name>
<protein>
    <submittedName>
        <fullName evidence="1">Uncharacterized protein</fullName>
    </submittedName>
</protein>
<dbReference type="KEGG" id="moc:BB934_33160"/>
<dbReference type="AlphaFoldDB" id="A0A1B2ESX8"/>
<geneLocation type="plasmid" evidence="1">
    <name>unnamed1</name>
</geneLocation>
<keyword evidence="1" id="KW-0614">Plasmid</keyword>
<dbReference type="RefSeq" id="WP_099514134.1">
    <property type="nucleotide sequence ID" value="NZ_CP016617.1"/>
</dbReference>
<proteinExistence type="predicted"/>